<feature type="domain" description="PB1-like" evidence="2">
    <location>
        <begin position="32"/>
        <end position="105"/>
    </location>
</feature>
<feature type="region of interest" description="Disordered" evidence="1">
    <location>
        <begin position="134"/>
        <end position="204"/>
    </location>
</feature>
<reference evidence="3" key="2">
    <citation type="journal article" date="2024" name="Plant">
        <title>Genomic evolution and insights into agronomic trait innovations of Sesamum species.</title>
        <authorList>
            <person name="Miao H."/>
            <person name="Wang L."/>
            <person name="Qu L."/>
            <person name="Liu H."/>
            <person name="Sun Y."/>
            <person name="Le M."/>
            <person name="Wang Q."/>
            <person name="Wei S."/>
            <person name="Zheng Y."/>
            <person name="Lin W."/>
            <person name="Duan Y."/>
            <person name="Cao H."/>
            <person name="Xiong S."/>
            <person name="Wang X."/>
            <person name="Wei L."/>
            <person name="Li C."/>
            <person name="Ma Q."/>
            <person name="Ju M."/>
            <person name="Zhao R."/>
            <person name="Li G."/>
            <person name="Mu C."/>
            <person name="Tian Q."/>
            <person name="Mei H."/>
            <person name="Zhang T."/>
            <person name="Gao T."/>
            <person name="Zhang H."/>
        </authorList>
    </citation>
    <scope>NUCLEOTIDE SEQUENCE</scope>
    <source>
        <strain evidence="3">3651</strain>
    </source>
</reference>
<name>A0AAE1XY22_9LAMI</name>
<feature type="compositionally biased region" description="Acidic residues" evidence="1">
    <location>
        <begin position="190"/>
        <end position="204"/>
    </location>
</feature>
<evidence type="ECO:0000259" key="2">
    <source>
        <dbReference type="Pfam" id="PF26130"/>
    </source>
</evidence>
<comment type="caution">
    <text evidence="3">The sequence shown here is derived from an EMBL/GenBank/DDBJ whole genome shotgun (WGS) entry which is preliminary data.</text>
</comment>
<accession>A0AAE1XY22</accession>
<evidence type="ECO:0000313" key="4">
    <source>
        <dbReference type="Proteomes" id="UP001293254"/>
    </source>
</evidence>
<dbReference type="EMBL" id="JACGWO010000009">
    <property type="protein sequence ID" value="KAK4420130.1"/>
    <property type="molecule type" value="Genomic_DNA"/>
</dbReference>
<organism evidence="3 4">
    <name type="scientific">Sesamum alatum</name>
    <dbReference type="NCBI Taxonomy" id="300844"/>
    <lineage>
        <taxon>Eukaryota</taxon>
        <taxon>Viridiplantae</taxon>
        <taxon>Streptophyta</taxon>
        <taxon>Embryophyta</taxon>
        <taxon>Tracheophyta</taxon>
        <taxon>Spermatophyta</taxon>
        <taxon>Magnoliopsida</taxon>
        <taxon>eudicotyledons</taxon>
        <taxon>Gunneridae</taxon>
        <taxon>Pentapetalae</taxon>
        <taxon>asterids</taxon>
        <taxon>lamiids</taxon>
        <taxon>Lamiales</taxon>
        <taxon>Pedaliaceae</taxon>
        <taxon>Sesamum</taxon>
    </lineage>
</organism>
<evidence type="ECO:0000256" key="1">
    <source>
        <dbReference type="SAM" id="MobiDB-lite"/>
    </source>
</evidence>
<gene>
    <name evidence="3" type="ORF">Salat_2425900</name>
</gene>
<evidence type="ECO:0000313" key="3">
    <source>
        <dbReference type="EMBL" id="KAK4420130.1"/>
    </source>
</evidence>
<dbReference type="Proteomes" id="UP001293254">
    <property type="component" value="Unassembled WGS sequence"/>
</dbReference>
<keyword evidence="4" id="KW-1185">Reference proteome</keyword>
<protein>
    <recommendedName>
        <fullName evidence="2">PB1-like domain-containing protein</fullName>
    </recommendedName>
</protein>
<feature type="compositionally biased region" description="Acidic residues" evidence="1">
    <location>
        <begin position="134"/>
        <end position="180"/>
    </location>
</feature>
<dbReference type="InterPro" id="IPR058594">
    <property type="entry name" value="PB1-like_dom_pln"/>
</dbReference>
<dbReference type="AlphaFoldDB" id="A0AAE1XY22"/>
<dbReference type="Pfam" id="PF26130">
    <property type="entry name" value="PB1-like"/>
    <property type="match status" value="1"/>
</dbReference>
<reference evidence="3" key="1">
    <citation type="submission" date="2020-06" db="EMBL/GenBank/DDBJ databases">
        <authorList>
            <person name="Li T."/>
            <person name="Hu X."/>
            <person name="Zhang T."/>
            <person name="Song X."/>
            <person name="Zhang H."/>
            <person name="Dai N."/>
            <person name="Sheng W."/>
            <person name="Hou X."/>
            <person name="Wei L."/>
        </authorList>
    </citation>
    <scope>NUCLEOTIDE SEQUENCE</scope>
    <source>
        <strain evidence="3">3651</strain>
        <tissue evidence="3">Leaf</tissue>
    </source>
</reference>
<sequence length="237" mass="26298">MDATMSRRPDDRIDCPNPSYDSPWGEILYSSNAEYVGGNVAVWDFCHVDLICMAFLEALAEQLGYGGQKKFYRLVGIRFREIVFQTDLLAMTDGYITKNREMNFFLDSLIGTETQIGSSNMVNIVPNVEKMGEENDCGEEFSDSDYDLSDEGEEESDEQEEESDEGEEEIDEAGVEEGDGQGDGQVNTEMNEEGGEGSENSEEEGMTLTVMTLMALGFQARKRAFTGHTGPTTISIL</sequence>
<proteinExistence type="predicted"/>